<dbReference type="RefSeq" id="WP_157068541.1">
    <property type="nucleotide sequence ID" value="NZ_CP011125.1"/>
</dbReference>
<dbReference type="OrthoDB" id="1525149at2"/>
<keyword evidence="1" id="KW-0472">Membrane</keyword>
<feature type="transmembrane region" description="Helical" evidence="1">
    <location>
        <begin position="32"/>
        <end position="50"/>
    </location>
</feature>
<dbReference type="EMBL" id="CP011125">
    <property type="protein sequence ID" value="AKF02904.1"/>
    <property type="molecule type" value="Genomic_DNA"/>
</dbReference>
<gene>
    <name evidence="2" type="ORF">DB32_000052</name>
</gene>
<dbReference type="AlphaFoldDB" id="A0A0F6SD65"/>
<name>A0A0F6SD65_9BACT</name>
<keyword evidence="1" id="KW-0812">Transmembrane</keyword>
<evidence type="ECO:0000313" key="3">
    <source>
        <dbReference type="Proteomes" id="UP000034883"/>
    </source>
</evidence>
<evidence type="ECO:0000256" key="1">
    <source>
        <dbReference type="SAM" id="Phobius"/>
    </source>
</evidence>
<protein>
    <recommendedName>
        <fullName evidence="4">GlsB/YeaQ/YmgE family stress response membrane protein</fullName>
    </recommendedName>
</protein>
<organism evidence="2 3">
    <name type="scientific">Sandaracinus amylolyticus</name>
    <dbReference type="NCBI Taxonomy" id="927083"/>
    <lineage>
        <taxon>Bacteria</taxon>
        <taxon>Pseudomonadati</taxon>
        <taxon>Myxococcota</taxon>
        <taxon>Polyangia</taxon>
        <taxon>Polyangiales</taxon>
        <taxon>Sandaracinaceae</taxon>
        <taxon>Sandaracinus</taxon>
    </lineage>
</organism>
<accession>A0A0F6SD65</accession>
<reference evidence="2 3" key="1">
    <citation type="submission" date="2015-03" db="EMBL/GenBank/DDBJ databases">
        <title>Genome assembly of Sandaracinus amylolyticus DSM 53668.</title>
        <authorList>
            <person name="Sharma G."/>
            <person name="Subramanian S."/>
        </authorList>
    </citation>
    <scope>NUCLEOTIDE SEQUENCE [LARGE SCALE GENOMIC DNA]</scope>
    <source>
        <strain evidence="2 3">DSM 53668</strain>
    </source>
</reference>
<keyword evidence="1" id="KW-1133">Transmembrane helix</keyword>
<evidence type="ECO:0008006" key="4">
    <source>
        <dbReference type="Google" id="ProtNLM"/>
    </source>
</evidence>
<dbReference type="Proteomes" id="UP000034883">
    <property type="component" value="Chromosome"/>
</dbReference>
<keyword evidence="3" id="KW-1185">Reference proteome</keyword>
<proteinExistence type="predicted"/>
<feature type="transmembrane region" description="Helical" evidence="1">
    <location>
        <begin position="70"/>
        <end position="88"/>
    </location>
</feature>
<dbReference type="KEGG" id="samy:DB32_000052"/>
<sequence length="96" mass="9873">MEISLVGLLVLLVLSLIVGLIAQAIVRYPGGLLAATGTGFVGGLIGIMLARATGLPELLAVNVGGMRFPIAWAILGSILLLAVVSLVARGRTYRYG</sequence>
<evidence type="ECO:0000313" key="2">
    <source>
        <dbReference type="EMBL" id="AKF02904.1"/>
    </source>
</evidence>
<feature type="transmembrane region" description="Helical" evidence="1">
    <location>
        <begin position="6"/>
        <end position="25"/>
    </location>
</feature>